<dbReference type="PROSITE" id="PS51476">
    <property type="entry name" value="PROTEASOME_BETA_2"/>
    <property type="match status" value="1"/>
</dbReference>
<dbReference type="EMBL" id="CP002173">
    <property type="protein sequence ID" value="AEA38887.1"/>
    <property type="molecule type" value="Genomic_DNA"/>
</dbReference>
<comment type="subcellular location">
    <subcellularLocation>
        <location evidence="9">Cytoplasm</location>
    </subcellularLocation>
    <subcellularLocation>
        <location evidence="9">Nucleus</location>
    </subcellularLocation>
</comment>
<dbReference type="GO" id="GO:0005634">
    <property type="term" value="C:nucleus"/>
    <property type="evidence" value="ECO:0007669"/>
    <property type="project" value="UniProtKB-SubCell"/>
</dbReference>
<feature type="active site" description="Nucleophile" evidence="8">
    <location>
        <position position="26"/>
    </location>
</feature>
<comment type="function">
    <text evidence="9">Component of the proteasome, a multicatalytic proteinase complex which is characterized by its ability to cleave peptides with Arg, Phe, Tyr, Leu, and Glu adjacent to the leaving group at neutral or slightly basic pH. The proteasome has an ATP-dependent proteolytic activity.</text>
</comment>
<dbReference type="InterPro" id="IPR023333">
    <property type="entry name" value="Proteasome_suB-type"/>
</dbReference>
<keyword evidence="5" id="KW-0378">Hydrolase</keyword>
<geneLocation type="nucleomorph" evidence="10"/>
<gene>
    <name evidence="10" type="primary">prsB5</name>
    <name evidence="10" type="ORF">CPARA_2gp229</name>
</gene>
<dbReference type="GO" id="GO:0005737">
    <property type="term" value="C:cytoplasm"/>
    <property type="evidence" value="ECO:0007669"/>
    <property type="project" value="UniProtKB-SubCell"/>
</dbReference>
<dbReference type="Gene3D" id="3.60.20.10">
    <property type="entry name" value="Glutamine Phosphoribosylpyrophosphate, subunit 1, domain 1"/>
    <property type="match status" value="1"/>
</dbReference>
<dbReference type="Proteomes" id="UP000243423">
    <property type="component" value="Nucleomorph 2"/>
</dbReference>
<dbReference type="PANTHER" id="PTHR32194:SF3">
    <property type="entry name" value="PROTEASOME SUBUNIT BETA"/>
    <property type="match status" value="1"/>
</dbReference>
<evidence type="ECO:0000256" key="2">
    <source>
        <dbReference type="ARBA" id="ARBA00022490"/>
    </source>
</evidence>
<sequence>MYRNFLDSKRPDMSNFFYPIQLSHGTTTLAFICSSGILIAVDSRSSMGKYIGSNKVKKVIEINSFFLGTMAGGAADCFFWERNLGCLCDLYEMQNNQHVSISGASKLLANMIYVHKNSGLSIGAIIAGWDHNGPEIYFIDSEGSRFRINIVSVGSGSTYAYGILDTDYKWNISIETACNIGKRSIFQSSYKDPFSGGSVNLYFIRKDGWIRISSDVINLDMFKKYNKKNNSIYI</sequence>
<keyword evidence="10" id="KW-0542">Nucleomorph</keyword>
<dbReference type="InterPro" id="IPR029055">
    <property type="entry name" value="Ntn_hydrolases_N"/>
</dbReference>
<dbReference type="InterPro" id="IPR000243">
    <property type="entry name" value="Pept_T1A_subB"/>
</dbReference>
<dbReference type="Pfam" id="PF00227">
    <property type="entry name" value="Proteasome"/>
    <property type="match status" value="1"/>
</dbReference>
<keyword evidence="2 9" id="KW-0963">Cytoplasm</keyword>
<comment type="similarity">
    <text evidence="9">Belongs to the peptidase T1B family.</text>
</comment>
<dbReference type="InterPro" id="IPR001353">
    <property type="entry name" value="Proteasome_sua/b"/>
</dbReference>
<dbReference type="PROSITE" id="PS00854">
    <property type="entry name" value="PROTEASOME_BETA_1"/>
    <property type="match status" value="1"/>
</dbReference>
<comment type="catalytic activity">
    <reaction evidence="1">
        <text>Cleavage of peptide bonds with very broad specificity.</text>
        <dbReference type="EC" id="3.4.25.1"/>
    </reaction>
</comment>
<evidence type="ECO:0000256" key="3">
    <source>
        <dbReference type="ARBA" id="ARBA00022670"/>
    </source>
</evidence>
<keyword evidence="4" id="KW-0888">Threonine protease</keyword>
<dbReference type="RefSeq" id="XP_003239785.1">
    <property type="nucleotide sequence ID" value="XM_003239737.1"/>
</dbReference>
<keyword evidence="7" id="KW-0865">Zymogen</keyword>
<reference evidence="10 11" key="1">
    <citation type="journal article" date="2011" name="Genome Biol. Evol.">
        <title>Complete nucleomorph genome sequence of the nonphotosynthetic alga Cryptomonas paramecium reveals a core nucleomorph gene set.</title>
        <authorList>
            <person name="Tanifuji G."/>
            <person name="Onodera N.T."/>
            <person name="Wheeler T.J."/>
            <person name="Dlutek M."/>
            <person name="Donaher N."/>
            <person name="Archibald J.M."/>
        </authorList>
    </citation>
    <scope>NUCLEOTIDE SEQUENCE [LARGE SCALE GENOMIC DNA]</scope>
    <source>
        <strain evidence="10 11">CCAP977/2A</strain>
    </source>
</reference>
<evidence type="ECO:0000256" key="6">
    <source>
        <dbReference type="ARBA" id="ARBA00022942"/>
    </source>
</evidence>
<evidence type="ECO:0000256" key="9">
    <source>
        <dbReference type="RuleBase" id="RU004203"/>
    </source>
</evidence>
<dbReference type="GO" id="GO:0005839">
    <property type="term" value="C:proteasome core complex"/>
    <property type="evidence" value="ECO:0007669"/>
    <property type="project" value="InterPro"/>
</dbReference>
<evidence type="ECO:0000313" key="10">
    <source>
        <dbReference type="EMBL" id="AEA38887.1"/>
    </source>
</evidence>
<evidence type="ECO:0000256" key="4">
    <source>
        <dbReference type="ARBA" id="ARBA00022698"/>
    </source>
</evidence>
<evidence type="ECO:0000313" key="11">
    <source>
        <dbReference type="Proteomes" id="UP000243423"/>
    </source>
</evidence>
<dbReference type="CDD" id="cd03761">
    <property type="entry name" value="proteasome_beta_type_5"/>
    <property type="match status" value="1"/>
</dbReference>
<dbReference type="GeneID" id="10447125"/>
<keyword evidence="6 9" id="KW-0647">Proteasome</keyword>
<dbReference type="SUPFAM" id="SSF56235">
    <property type="entry name" value="N-terminal nucleophile aminohydrolases (Ntn hydrolases)"/>
    <property type="match status" value="1"/>
</dbReference>
<evidence type="ECO:0000256" key="1">
    <source>
        <dbReference type="ARBA" id="ARBA00001198"/>
    </source>
</evidence>
<proteinExistence type="inferred from homology"/>
<dbReference type="GO" id="GO:0051603">
    <property type="term" value="P:proteolysis involved in protein catabolic process"/>
    <property type="evidence" value="ECO:0007669"/>
    <property type="project" value="InterPro"/>
</dbReference>
<dbReference type="GO" id="GO:0004298">
    <property type="term" value="F:threonine-type endopeptidase activity"/>
    <property type="evidence" value="ECO:0007669"/>
    <property type="project" value="UniProtKB-KW"/>
</dbReference>
<keyword evidence="3" id="KW-0645">Protease</keyword>
<evidence type="ECO:0000256" key="5">
    <source>
        <dbReference type="ARBA" id="ARBA00022801"/>
    </source>
</evidence>
<comment type="subunit">
    <text evidence="9">Component of the proteasome complex.</text>
</comment>
<protein>
    <recommendedName>
        <fullName evidence="9">Proteasome subunit beta</fullName>
    </recommendedName>
</protein>
<dbReference type="PRINTS" id="PR00141">
    <property type="entry name" value="PROTEASOME"/>
</dbReference>
<dbReference type="InterPro" id="IPR016050">
    <property type="entry name" value="Proteasome_bsu_CS"/>
</dbReference>
<keyword evidence="9" id="KW-0539">Nucleus</keyword>
<dbReference type="AlphaFoldDB" id="F2HHU1"/>
<dbReference type="PANTHER" id="PTHR32194">
    <property type="entry name" value="METALLOPROTEASE TLDD"/>
    <property type="match status" value="1"/>
</dbReference>
<evidence type="ECO:0000256" key="7">
    <source>
        <dbReference type="ARBA" id="ARBA00023145"/>
    </source>
</evidence>
<name>F2HHU1_9CRYP</name>
<evidence type="ECO:0000256" key="8">
    <source>
        <dbReference type="PIRSR" id="PIRSR600243-1"/>
    </source>
</evidence>
<accession>F2HHU1</accession>
<organism evidence="10 11">
    <name type="scientific">Cryptomonas paramaecium</name>
    <dbReference type="NCBI Taxonomy" id="2898"/>
    <lineage>
        <taxon>Eukaryota</taxon>
        <taxon>Cryptophyceae</taxon>
        <taxon>Cryptomonadales</taxon>
        <taxon>Cryptomonadaceae</taxon>
        <taxon>Cryptomonas</taxon>
    </lineage>
</organism>